<gene>
    <name evidence="7" type="ORF">ATY31_09265</name>
</gene>
<accession>A0A2S3YR44</accession>
<reference evidence="7 8" key="1">
    <citation type="journal article" date="2014" name="Syst. Appl. Microbiol.">
        <title>Microsymbionts of Phaseolus vulgaris in acid and alkaline soils of Mexico.</title>
        <authorList>
            <person name="Verastegui-Valdes M.M."/>
            <person name="Zhang Y.J."/>
            <person name="Rivera-Orduna F.N."/>
            <person name="Cheng H.P."/>
            <person name="Sui X.H."/>
            <person name="Wang E.T."/>
        </authorList>
    </citation>
    <scope>NUCLEOTIDE SEQUENCE [LARGE SCALE GENOMIC DNA]</scope>
    <source>
        <strain evidence="7 8">FG01</strain>
    </source>
</reference>
<dbReference type="GO" id="GO:0046872">
    <property type="term" value="F:metal ion binding"/>
    <property type="evidence" value="ECO:0007669"/>
    <property type="project" value="UniProtKB-KW"/>
</dbReference>
<name>A0A2S3YR44_9HYPH</name>
<dbReference type="GO" id="GO:0008237">
    <property type="term" value="F:metallopeptidase activity"/>
    <property type="evidence" value="ECO:0007669"/>
    <property type="project" value="UniProtKB-KW"/>
</dbReference>
<keyword evidence="4" id="KW-0862">Zinc</keyword>
<keyword evidence="3" id="KW-0378">Hydrolase</keyword>
<evidence type="ECO:0000313" key="7">
    <source>
        <dbReference type="EMBL" id="POH33992.1"/>
    </source>
</evidence>
<dbReference type="Gene3D" id="3.40.140.10">
    <property type="entry name" value="Cytidine Deaminase, domain 2"/>
    <property type="match status" value="1"/>
</dbReference>
<sequence length="176" mass="20192">MEDEDFLRRPPAPRPYVPSNALLLVPPQAVLATRQLLQRAGRREACVFWYGDRDDVSVVRSVRAPVQQSFRGNYHVEPEAMSQMVHNLDANWRPLAQVHSHPGLNTEHSRYDDKMMSSRKVLSIVFPLYGVQAAPWPSGLGIHEWQIDYWHMLTPAEVDGRLALHQACALDVRDFR</sequence>
<dbReference type="RefSeq" id="WP_097527653.1">
    <property type="nucleotide sequence ID" value="NZ_LODU01000013.1"/>
</dbReference>
<dbReference type="AlphaFoldDB" id="A0A2S3YR44"/>
<comment type="caution">
    <text evidence="7">The sequence shown here is derived from an EMBL/GenBank/DDBJ whole genome shotgun (WGS) entry which is preliminary data.</text>
</comment>
<keyword evidence="2" id="KW-0479">Metal-binding</keyword>
<dbReference type="Pfam" id="PF14464">
    <property type="entry name" value="Prok-JAB"/>
    <property type="match status" value="1"/>
</dbReference>
<keyword evidence="1" id="KW-0645">Protease</keyword>
<dbReference type="GO" id="GO:0006508">
    <property type="term" value="P:proteolysis"/>
    <property type="evidence" value="ECO:0007669"/>
    <property type="project" value="UniProtKB-KW"/>
</dbReference>
<dbReference type="Proteomes" id="UP000237511">
    <property type="component" value="Unassembled WGS sequence"/>
</dbReference>
<evidence type="ECO:0000256" key="1">
    <source>
        <dbReference type="ARBA" id="ARBA00022670"/>
    </source>
</evidence>
<evidence type="ECO:0000256" key="2">
    <source>
        <dbReference type="ARBA" id="ARBA00022723"/>
    </source>
</evidence>
<dbReference type="EMBL" id="LODU01000013">
    <property type="protein sequence ID" value="POH33992.1"/>
    <property type="molecule type" value="Genomic_DNA"/>
</dbReference>
<dbReference type="SUPFAM" id="SSF102712">
    <property type="entry name" value="JAB1/MPN domain"/>
    <property type="match status" value="1"/>
</dbReference>
<proteinExistence type="predicted"/>
<feature type="domain" description="JAB" evidence="6">
    <location>
        <begin position="29"/>
        <end position="125"/>
    </location>
</feature>
<evidence type="ECO:0000313" key="8">
    <source>
        <dbReference type="Proteomes" id="UP000237511"/>
    </source>
</evidence>
<evidence type="ECO:0000259" key="6">
    <source>
        <dbReference type="Pfam" id="PF14464"/>
    </source>
</evidence>
<organism evidence="7 8">
    <name type="scientific">Sinorhizobium americanum</name>
    <dbReference type="NCBI Taxonomy" id="194963"/>
    <lineage>
        <taxon>Bacteria</taxon>
        <taxon>Pseudomonadati</taxon>
        <taxon>Pseudomonadota</taxon>
        <taxon>Alphaproteobacteria</taxon>
        <taxon>Hyphomicrobiales</taxon>
        <taxon>Rhizobiaceae</taxon>
        <taxon>Sinorhizobium/Ensifer group</taxon>
        <taxon>Sinorhizobium</taxon>
    </lineage>
</organism>
<dbReference type="InterPro" id="IPR028090">
    <property type="entry name" value="JAB_dom_prok"/>
</dbReference>
<evidence type="ECO:0000256" key="3">
    <source>
        <dbReference type="ARBA" id="ARBA00022801"/>
    </source>
</evidence>
<evidence type="ECO:0000256" key="4">
    <source>
        <dbReference type="ARBA" id="ARBA00022833"/>
    </source>
</evidence>
<protein>
    <recommendedName>
        <fullName evidence="6">JAB domain-containing protein</fullName>
    </recommendedName>
</protein>
<evidence type="ECO:0000256" key="5">
    <source>
        <dbReference type="ARBA" id="ARBA00023049"/>
    </source>
</evidence>
<keyword evidence="5" id="KW-0482">Metalloprotease</keyword>